<gene>
    <name evidence="2" type="ORF">ING2E5A_2419</name>
</gene>
<dbReference type="Gene3D" id="1.10.1660.10">
    <property type="match status" value="1"/>
</dbReference>
<evidence type="ECO:0000313" key="2">
    <source>
        <dbReference type="EMBL" id="SCM59221.1"/>
    </source>
</evidence>
<dbReference type="Proteomes" id="UP000178485">
    <property type="component" value="Chromosome i"/>
</dbReference>
<feature type="coiled-coil region" evidence="1">
    <location>
        <begin position="70"/>
        <end position="97"/>
    </location>
</feature>
<dbReference type="KEGG" id="pmuc:ING2E5A_2419"/>
<reference evidence="2 3" key="1">
    <citation type="submission" date="2016-08" db="EMBL/GenBank/DDBJ databases">
        <authorList>
            <person name="Seilhamer J.J."/>
        </authorList>
    </citation>
    <scope>NUCLEOTIDE SEQUENCE [LARGE SCALE GENOMIC DNA]</scope>
    <source>
        <strain evidence="2">ING2-E5A</strain>
    </source>
</reference>
<dbReference type="EMBL" id="LT608328">
    <property type="protein sequence ID" value="SCM59221.1"/>
    <property type="molecule type" value="Genomic_DNA"/>
</dbReference>
<dbReference type="STRING" id="1642646.ING2E5A_2419"/>
<accession>A0A1G4G9P8</accession>
<dbReference type="Pfam" id="PF13591">
    <property type="entry name" value="MerR_2"/>
    <property type="match status" value="1"/>
</dbReference>
<keyword evidence="3" id="KW-1185">Reference proteome</keyword>
<proteinExistence type="predicted"/>
<protein>
    <recommendedName>
        <fullName evidence="4">MerR family transcriptional regulator</fullName>
    </recommendedName>
</protein>
<name>A0A1G4G9P8_9BACT</name>
<organism evidence="2 3">
    <name type="scientific">Petrimonas mucosa</name>
    <dbReference type="NCBI Taxonomy" id="1642646"/>
    <lineage>
        <taxon>Bacteria</taxon>
        <taxon>Pseudomonadati</taxon>
        <taxon>Bacteroidota</taxon>
        <taxon>Bacteroidia</taxon>
        <taxon>Bacteroidales</taxon>
        <taxon>Dysgonomonadaceae</taxon>
        <taxon>Petrimonas</taxon>
    </lineage>
</organism>
<keyword evidence="1" id="KW-0175">Coiled coil</keyword>
<sequence length="98" mass="11711">MNEKRMLYSDCIRIYEVEETFIDSLGELGLVRLSGDGDDRFVEYDELELLEQFIRWHNDMDINVEGIEALHHMLMRVKLLQAEIDSLKNELQFYRSLI</sequence>
<evidence type="ECO:0000313" key="3">
    <source>
        <dbReference type="Proteomes" id="UP000178485"/>
    </source>
</evidence>
<evidence type="ECO:0008006" key="4">
    <source>
        <dbReference type="Google" id="ProtNLM"/>
    </source>
</evidence>
<evidence type="ECO:0000256" key="1">
    <source>
        <dbReference type="SAM" id="Coils"/>
    </source>
</evidence>
<dbReference type="AlphaFoldDB" id="A0A1G4G9P8"/>
<dbReference type="RefSeq" id="WP_071137542.1">
    <property type="nucleotide sequence ID" value="NZ_DUQN01000007.1"/>
</dbReference>